<evidence type="ECO:0000313" key="5">
    <source>
        <dbReference type="Proteomes" id="UP001153365"/>
    </source>
</evidence>
<dbReference type="Proteomes" id="UP001153365">
    <property type="component" value="Unassembled WGS sequence"/>
</dbReference>
<keyword evidence="2" id="KW-0677">Repeat</keyword>
<organism evidence="4 5">
    <name type="scientific">Phakopsora pachyrhizi</name>
    <name type="common">Asian soybean rust disease fungus</name>
    <dbReference type="NCBI Taxonomy" id="170000"/>
    <lineage>
        <taxon>Eukaryota</taxon>
        <taxon>Fungi</taxon>
        <taxon>Dikarya</taxon>
        <taxon>Basidiomycota</taxon>
        <taxon>Pucciniomycotina</taxon>
        <taxon>Pucciniomycetes</taxon>
        <taxon>Pucciniales</taxon>
        <taxon>Phakopsoraceae</taxon>
        <taxon>Phakopsora</taxon>
    </lineage>
</organism>
<protein>
    <submittedName>
        <fullName evidence="4">WD40-repeat-containing domain protein</fullName>
    </submittedName>
</protein>
<dbReference type="InterPro" id="IPR036322">
    <property type="entry name" value="WD40_repeat_dom_sf"/>
</dbReference>
<reference evidence="4" key="1">
    <citation type="submission" date="2022-06" db="EMBL/GenBank/DDBJ databases">
        <authorList>
            <consortium name="SYNGENTA / RWTH Aachen University"/>
        </authorList>
    </citation>
    <scope>NUCLEOTIDE SEQUENCE</scope>
</reference>
<dbReference type="PROSITE" id="PS00678">
    <property type="entry name" value="WD_REPEATS_1"/>
    <property type="match status" value="1"/>
</dbReference>
<keyword evidence="1 3" id="KW-0853">WD repeat</keyword>
<gene>
    <name evidence="4" type="ORF">PPACK8108_LOCUS23176</name>
</gene>
<evidence type="ECO:0000256" key="1">
    <source>
        <dbReference type="ARBA" id="ARBA00022574"/>
    </source>
</evidence>
<evidence type="ECO:0000256" key="2">
    <source>
        <dbReference type="ARBA" id="ARBA00022737"/>
    </source>
</evidence>
<name>A0AAV0BPU6_PHAPC</name>
<feature type="repeat" description="WD" evidence="3">
    <location>
        <begin position="147"/>
        <end position="191"/>
    </location>
</feature>
<dbReference type="InterPro" id="IPR037626">
    <property type="entry name" value="NUP37"/>
</dbReference>
<dbReference type="InterPro" id="IPR015943">
    <property type="entry name" value="WD40/YVTN_repeat-like_dom_sf"/>
</dbReference>
<dbReference type="Gene3D" id="2.130.10.10">
    <property type="entry name" value="YVTN repeat-like/Quinoprotein amine dehydrogenase"/>
    <property type="match status" value="1"/>
</dbReference>
<evidence type="ECO:0000256" key="3">
    <source>
        <dbReference type="PROSITE-ProRule" id="PRU00221"/>
    </source>
</evidence>
<proteinExistence type="predicted"/>
<evidence type="ECO:0000313" key="4">
    <source>
        <dbReference type="EMBL" id="CAH7688240.1"/>
    </source>
</evidence>
<comment type="caution">
    <text evidence="4">The sequence shown here is derived from an EMBL/GenBank/DDBJ whole genome shotgun (WGS) entry which is preliminary data.</text>
</comment>
<dbReference type="AlphaFoldDB" id="A0AAV0BPU6"/>
<keyword evidence="5" id="KW-1185">Reference proteome</keyword>
<dbReference type="InterPro" id="IPR019775">
    <property type="entry name" value="WD40_repeat_CS"/>
</dbReference>
<dbReference type="PANTHER" id="PTHR22806">
    <property type="entry name" value="NUCLEOPORIN NUP37 P37 -RELATED"/>
    <property type="match status" value="1"/>
</dbReference>
<dbReference type="PROSITE" id="PS50082">
    <property type="entry name" value="WD_REPEATS_2"/>
    <property type="match status" value="1"/>
</dbReference>
<dbReference type="PANTHER" id="PTHR22806:SF0">
    <property type="entry name" value="NUCLEOPORIN NUP37"/>
    <property type="match status" value="1"/>
</dbReference>
<sequence length="422" mass="46050">MFNNAKVDDDGDGDDSLINRFSCIGSDQIYSISWCQSNSDLIAIGTSNSLQVISIDKDYSAKVIKTFRLGTRVNQISWGPTTSKNDPLVDQPRTVTSFEILVACSDQNLRLLGYQRSLEEEEEDDDDDDLNRSRAGTTSIKVFGQGHSGHSGRITSIAWCNVPGYSNIIASAGSDRCVLIWNIDGPDEDQSTTDDSVKVLNRSSPAPTLIGPLTFTPVSLSFHPNSSGRLMIYDSTGTIKLIDWTKPSRPIILSLFEPRTMIEKLHGTRQMDQDRIGSADWKSDEVDVFGGLSGNRWAVWDLGSTKAGNPIATGDAWGPGVVADRFRWCPTNPRLFALSSSSPNASSAGFGAIQIYYTAFPQSPRTIHLPVEINPGRKRVHDIDWQPAKRGGETGPANVTGGRGDVLCVAVGRELVWIRLGI</sequence>
<accession>A0AAV0BPU6</accession>
<dbReference type="SMART" id="SM00320">
    <property type="entry name" value="WD40"/>
    <property type="match status" value="4"/>
</dbReference>
<dbReference type="SUPFAM" id="SSF50978">
    <property type="entry name" value="WD40 repeat-like"/>
    <property type="match status" value="1"/>
</dbReference>
<dbReference type="EMBL" id="CALTRL010005964">
    <property type="protein sequence ID" value="CAH7688240.1"/>
    <property type="molecule type" value="Genomic_DNA"/>
</dbReference>
<dbReference type="InterPro" id="IPR001680">
    <property type="entry name" value="WD40_rpt"/>
</dbReference>
<dbReference type="GO" id="GO:0031080">
    <property type="term" value="C:nuclear pore outer ring"/>
    <property type="evidence" value="ECO:0007669"/>
    <property type="project" value="InterPro"/>
</dbReference>